<protein>
    <submittedName>
        <fullName evidence="1">Uncharacterized protein</fullName>
    </submittedName>
</protein>
<proteinExistence type="predicted"/>
<organism evidence="1">
    <name type="scientific">Haptolina ericina</name>
    <dbReference type="NCBI Taxonomy" id="156174"/>
    <lineage>
        <taxon>Eukaryota</taxon>
        <taxon>Haptista</taxon>
        <taxon>Haptophyta</taxon>
        <taxon>Prymnesiophyceae</taxon>
        <taxon>Prymnesiales</taxon>
        <taxon>Prymnesiaceae</taxon>
        <taxon>Haptolina</taxon>
    </lineage>
</organism>
<dbReference type="AlphaFoldDB" id="A0A7S3EWQ7"/>
<reference evidence="1" key="1">
    <citation type="submission" date="2021-01" db="EMBL/GenBank/DDBJ databases">
        <authorList>
            <person name="Corre E."/>
            <person name="Pelletier E."/>
            <person name="Niang G."/>
            <person name="Scheremetjew M."/>
            <person name="Finn R."/>
            <person name="Kale V."/>
            <person name="Holt S."/>
            <person name="Cochrane G."/>
            <person name="Meng A."/>
            <person name="Brown T."/>
            <person name="Cohen L."/>
        </authorList>
    </citation>
    <scope>NUCLEOTIDE SEQUENCE</scope>
    <source>
        <strain evidence="1">CCMP281</strain>
    </source>
</reference>
<evidence type="ECO:0000313" key="1">
    <source>
        <dbReference type="EMBL" id="CAE0112899.1"/>
    </source>
</evidence>
<gene>
    <name evidence="1" type="ORF">HERI1096_LOCUS13559</name>
</gene>
<dbReference type="EMBL" id="HBHX01024392">
    <property type="protein sequence ID" value="CAE0112899.1"/>
    <property type="molecule type" value="Transcribed_RNA"/>
</dbReference>
<accession>A0A7S3EWQ7</accession>
<name>A0A7S3EWQ7_9EUKA</name>
<sequence length="361" mass="41230">MHGVKGFKDLEPILEHAQMEAELVISHCTFSLDWLLPELTALNRRARISRITIYSKCGRKVVLPTRCSPRLARPLHGISRSGKLLLETCRPGDLPWPHNLTRVVTLPNHGRCDHTYAYHMATRYDQLSPLVFFLKDTSFKNGWTILKKRQYPVDVMAAQAVSSGFSCRMARRAEHGQQYSVWHIREVLTEYESLRYATKHDQATRPEHRTPFNSPFRPMSAWLSQSGVFANASSGFLPDVEAPFRQLSTQSLWPACYGGGFATKRSQIRRWPQQMWQRLARALSRGDNIEEGHYAERLWAVLLVKPPSRNASRALLCAANRQIRLYQATRQLMGLLYLCNCTSQCSARGLQALPTPIRELG</sequence>